<dbReference type="STRING" id="15368.A0A0Q3IM29"/>
<feature type="compositionally biased region" description="Polar residues" evidence="1">
    <location>
        <begin position="10"/>
        <end position="24"/>
    </location>
</feature>
<evidence type="ECO:0000313" key="3">
    <source>
        <dbReference type="EnsemblPlants" id="KQK01316"/>
    </source>
</evidence>
<dbReference type="EnsemblPlants" id="KQK01316">
    <property type="protein sequence ID" value="KQK01316"/>
    <property type="gene ID" value="BRADI_3g55110v3"/>
</dbReference>
<proteinExistence type="predicted"/>
<organism evidence="2">
    <name type="scientific">Brachypodium distachyon</name>
    <name type="common">Purple false brome</name>
    <name type="synonym">Trachynia distachya</name>
    <dbReference type="NCBI Taxonomy" id="15368"/>
    <lineage>
        <taxon>Eukaryota</taxon>
        <taxon>Viridiplantae</taxon>
        <taxon>Streptophyta</taxon>
        <taxon>Embryophyta</taxon>
        <taxon>Tracheophyta</taxon>
        <taxon>Spermatophyta</taxon>
        <taxon>Magnoliopsida</taxon>
        <taxon>Liliopsida</taxon>
        <taxon>Poales</taxon>
        <taxon>Poaceae</taxon>
        <taxon>BOP clade</taxon>
        <taxon>Pooideae</taxon>
        <taxon>Stipodae</taxon>
        <taxon>Brachypodieae</taxon>
        <taxon>Brachypodium</taxon>
    </lineage>
</organism>
<reference evidence="2" key="2">
    <citation type="submission" date="2017-06" db="EMBL/GenBank/DDBJ databases">
        <title>WGS assembly of Brachypodium distachyon.</title>
        <authorList>
            <consortium name="The International Brachypodium Initiative"/>
            <person name="Lucas S."/>
            <person name="Harmon-Smith M."/>
            <person name="Lail K."/>
            <person name="Tice H."/>
            <person name="Grimwood J."/>
            <person name="Bruce D."/>
            <person name="Barry K."/>
            <person name="Shu S."/>
            <person name="Lindquist E."/>
            <person name="Wang M."/>
            <person name="Pitluck S."/>
            <person name="Vogel J.P."/>
            <person name="Garvin D.F."/>
            <person name="Mockler T.C."/>
            <person name="Schmutz J."/>
            <person name="Rokhsar D."/>
            <person name="Bevan M.W."/>
        </authorList>
    </citation>
    <scope>NUCLEOTIDE SEQUENCE</scope>
    <source>
        <strain evidence="2">Bd21</strain>
    </source>
</reference>
<feature type="compositionally biased region" description="Low complexity" evidence="1">
    <location>
        <begin position="25"/>
        <end position="42"/>
    </location>
</feature>
<dbReference type="Proteomes" id="UP000008810">
    <property type="component" value="Chromosome 3"/>
</dbReference>
<dbReference type="EMBL" id="CM000882">
    <property type="protein sequence ID" value="KQK01316.1"/>
    <property type="molecule type" value="Genomic_DNA"/>
</dbReference>
<dbReference type="AlphaFoldDB" id="A0A0Q3IM29"/>
<dbReference type="FunCoup" id="A0A0Q3IM29">
    <property type="interactions" value="817"/>
</dbReference>
<accession>A0A0Q3IM29</accession>
<dbReference type="OrthoDB" id="653596at2759"/>
<dbReference type="InParanoid" id="A0A0Q3IM29"/>
<feature type="region of interest" description="Disordered" evidence="1">
    <location>
        <begin position="1"/>
        <end position="42"/>
    </location>
</feature>
<dbReference type="ExpressionAtlas" id="A0A0Q3IM29">
    <property type="expression patterns" value="baseline and differential"/>
</dbReference>
<name>A0A0Q3IM29_BRADI</name>
<evidence type="ECO:0000313" key="4">
    <source>
        <dbReference type="Proteomes" id="UP000008810"/>
    </source>
</evidence>
<sequence>MLQKPDRFDSSGSPTPNPESNATQSPLICSPSCSAAAPPRAGATRNRRRSACVAMAAPPTGPIACPVYPWPSDGAAQGRKKLFMQSDCAACHSALPYAGLREATASADVRAQEANIVIAAAAEVAQPQPRHLHGGPPPDLAALVTRIQGSTGGEVAKTTMMAGGTAVCEELKKKITAPLSPVWLHYTRTFQAA</sequence>
<reference evidence="2 3" key="1">
    <citation type="journal article" date="2010" name="Nature">
        <title>Genome sequencing and analysis of the model grass Brachypodium distachyon.</title>
        <authorList>
            <consortium name="International Brachypodium Initiative"/>
        </authorList>
    </citation>
    <scope>NUCLEOTIDE SEQUENCE [LARGE SCALE GENOMIC DNA]</scope>
    <source>
        <strain evidence="2 3">Bd21</strain>
    </source>
</reference>
<reference evidence="3" key="3">
    <citation type="submission" date="2018-08" db="UniProtKB">
        <authorList>
            <consortium name="EnsemblPlants"/>
        </authorList>
    </citation>
    <scope>IDENTIFICATION</scope>
    <source>
        <strain evidence="3">cv. Bd21</strain>
    </source>
</reference>
<protein>
    <recommendedName>
        <fullName evidence="5">Cytochrome c domain-containing protein</fullName>
    </recommendedName>
</protein>
<dbReference type="Gramene" id="KQK01316">
    <property type="protein sequence ID" value="KQK01316"/>
    <property type="gene ID" value="BRADI_3g55110v3"/>
</dbReference>
<evidence type="ECO:0008006" key="5">
    <source>
        <dbReference type="Google" id="ProtNLM"/>
    </source>
</evidence>
<keyword evidence="4" id="KW-1185">Reference proteome</keyword>
<gene>
    <name evidence="2" type="ORF">BRADI_3g55110v3</name>
</gene>
<evidence type="ECO:0000313" key="2">
    <source>
        <dbReference type="EMBL" id="KQK01316.1"/>
    </source>
</evidence>
<evidence type="ECO:0000256" key="1">
    <source>
        <dbReference type="SAM" id="MobiDB-lite"/>
    </source>
</evidence>